<dbReference type="OrthoDB" id="10459984at2759"/>
<evidence type="ECO:0000313" key="2">
    <source>
        <dbReference type="Proteomes" id="UP000014680"/>
    </source>
</evidence>
<dbReference type="OMA" id="NKEISVX"/>
<dbReference type="GeneID" id="14891377"/>
<dbReference type="VEuPathDB" id="AmoebaDB:EIN_458150"/>
<organism evidence="1 2">
    <name type="scientific">Entamoeba invadens IP1</name>
    <dbReference type="NCBI Taxonomy" id="370355"/>
    <lineage>
        <taxon>Eukaryota</taxon>
        <taxon>Amoebozoa</taxon>
        <taxon>Evosea</taxon>
        <taxon>Archamoebae</taxon>
        <taxon>Mastigamoebida</taxon>
        <taxon>Entamoebidae</taxon>
        <taxon>Entamoeba</taxon>
    </lineage>
</organism>
<accession>A0A0A1UB43</accession>
<protein>
    <submittedName>
        <fullName evidence="1">Leucine rich repeat containing protein BspA family protein</fullName>
    </submittedName>
</protein>
<feature type="non-terminal residue" evidence="1">
    <location>
        <position position="1"/>
    </location>
</feature>
<dbReference type="AlphaFoldDB" id="A0A0A1UB43"/>
<dbReference type="EMBL" id="KB206372">
    <property type="protein sequence ID" value="ELP92392.1"/>
    <property type="molecule type" value="Genomic_DNA"/>
</dbReference>
<dbReference type="KEGG" id="eiv:EIN_458150"/>
<dbReference type="RefSeq" id="XP_004259163.1">
    <property type="nucleotide sequence ID" value="XM_004259115.1"/>
</dbReference>
<keyword evidence="2" id="KW-1185">Reference proteome</keyword>
<evidence type="ECO:0000313" key="1">
    <source>
        <dbReference type="EMBL" id="ELP92392.1"/>
    </source>
</evidence>
<sequence>MCTIGSYHVMIVSKYFKTVEDFINLEFVCKKFNDNMEKFHYNPIPLTFKTLKYFPNIETLHLWNKDDDNFGNKFKENIENDKFDGNHKDVEMEKYVVSTK</sequence>
<feature type="non-terminal residue" evidence="1">
    <location>
        <position position="100"/>
    </location>
</feature>
<reference evidence="1 2" key="1">
    <citation type="submission" date="2012-10" db="EMBL/GenBank/DDBJ databases">
        <authorList>
            <person name="Zafar N."/>
            <person name="Inman J."/>
            <person name="Hall N."/>
            <person name="Lorenzi H."/>
            <person name="Caler E."/>
        </authorList>
    </citation>
    <scope>NUCLEOTIDE SEQUENCE [LARGE SCALE GENOMIC DNA]</scope>
    <source>
        <strain evidence="1 2">IP1</strain>
    </source>
</reference>
<dbReference type="Proteomes" id="UP000014680">
    <property type="component" value="Unassembled WGS sequence"/>
</dbReference>
<name>A0A0A1UB43_ENTIV</name>
<proteinExistence type="predicted"/>
<gene>
    <name evidence="1" type="ORF">EIN_458150</name>
</gene>